<dbReference type="GO" id="GO:0016788">
    <property type="term" value="F:hydrolase activity, acting on ester bonds"/>
    <property type="evidence" value="ECO:0007669"/>
    <property type="project" value="UniProtKB-ARBA"/>
</dbReference>
<evidence type="ECO:0000313" key="2">
    <source>
        <dbReference type="EMBL" id="BBB30938.1"/>
    </source>
</evidence>
<feature type="domain" description="SGNH hydrolase-type esterase" evidence="1">
    <location>
        <begin position="6"/>
        <end position="197"/>
    </location>
</feature>
<name>A0A7R6PJW3_9GAMM</name>
<dbReference type="SUPFAM" id="SSF52266">
    <property type="entry name" value="SGNH hydrolase"/>
    <property type="match status" value="1"/>
</dbReference>
<dbReference type="PANTHER" id="PTHR30383">
    <property type="entry name" value="THIOESTERASE 1/PROTEASE 1/LYSOPHOSPHOLIPASE L1"/>
    <property type="match status" value="1"/>
</dbReference>
<dbReference type="RefSeq" id="WP_201348086.1">
    <property type="nucleotide sequence ID" value="NZ_AP014546.1"/>
</dbReference>
<dbReference type="InterPro" id="IPR036514">
    <property type="entry name" value="SGNH_hydro_sf"/>
</dbReference>
<dbReference type="PANTHER" id="PTHR30383:SF29">
    <property type="entry name" value="SGNH HYDROLASE-TYPE ESTERASE DOMAIN-CONTAINING PROTEIN"/>
    <property type="match status" value="1"/>
</dbReference>
<dbReference type="Proteomes" id="UP000595332">
    <property type="component" value="Chromosome"/>
</dbReference>
<dbReference type="Gene3D" id="3.40.50.1110">
    <property type="entry name" value="SGNH hydrolase"/>
    <property type="match status" value="1"/>
</dbReference>
<evidence type="ECO:0000313" key="3">
    <source>
        <dbReference type="Proteomes" id="UP000595332"/>
    </source>
</evidence>
<keyword evidence="3" id="KW-1185">Reference proteome</keyword>
<dbReference type="CDD" id="cd01839">
    <property type="entry name" value="SGNH_arylesterase_like"/>
    <property type="match status" value="1"/>
</dbReference>
<evidence type="ECO:0000259" key="1">
    <source>
        <dbReference type="Pfam" id="PF13472"/>
    </source>
</evidence>
<protein>
    <submittedName>
        <fullName evidence="2">GDSL family lipase</fullName>
    </submittedName>
</protein>
<dbReference type="InterPro" id="IPR013830">
    <property type="entry name" value="SGNH_hydro"/>
</dbReference>
<dbReference type="AlphaFoldDB" id="A0A7R6PJW3"/>
<dbReference type="EMBL" id="AP014546">
    <property type="protein sequence ID" value="BBB30938.1"/>
    <property type="molecule type" value="Genomic_DNA"/>
</dbReference>
<accession>A0A7R6PJW3</accession>
<proteinExistence type="predicted"/>
<reference evidence="2 3" key="1">
    <citation type="journal article" date="2008" name="Int. J. Syst. Evol. Microbiol.">
        <title>Neptunomonas japonica sp. nov., an Osedax japonicus symbiont-like bacterium isolated from sediment adjacent to sperm whale carcasses off Kagoshima, Japan.</title>
        <authorList>
            <person name="Miyazaki M."/>
            <person name="Nogi Y."/>
            <person name="Fujiwara Y."/>
            <person name="Kawato M."/>
            <person name="Kubokawa K."/>
            <person name="Horikoshi K."/>
        </authorList>
    </citation>
    <scope>NUCLEOTIDE SEQUENCE [LARGE SCALE GENOMIC DNA]</scope>
    <source>
        <strain evidence="2 3">JAMM 1380</strain>
    </source>
</reference>
<gene>
    <name evidence="2" type="ORF">NEJAP_2999</name>
</gene>
<dbReference type="KEGG" id="njp:NEJAP_2999"/>
<organism evidence="2 3">
    <name type="scientific">Neptunomonas japonica JAMM 1380</name>
    <dbReference type="NCBI Taxonomy" id="1441457"/>
    <lineage>
        <taxon>Bacteria</taxon>
        <taxon>Pseudomonadati</taxon>
        <taxon>Pseudomonadota</taxon>
        <taxon>Gammaproteobacteria</taxon>
        <taxon>Oceanospirillales</taxon>
        <taxon>Oceanospirillaceae</taxon>
        <taxon>Neptunomonas</taxon>
    </lineage>
</organism>
<dbReference type="InterPro" id="IPR051532">
    <property type="entry name" value="Ester_Hydrolysis_Enzymes"/>
</dbReference>
<sequence>MKHILVYGDSLSWGIIPNSRKRFSFDKRWPGVLENQLQDHGVAVRVTENCLNGRRTVWSDPFKAGRDGSEGLAQLIEISAPLSLVVLVLGTNDFQVMHTNNAWMSAQGMSKLISIIRQAPLEPGMSVPEILVVAPPKMLVPKGPVSAKFEGAELKCVGLAKALKAVAEEQQVYFYDSADVTDASRVDGIHLDEDQHQVLGKALADVLKCILELQE</sequence>
<dbReference type="Pfam" id="PF13472">
    <property type="entry name" value="Lipase_GDSL_2"/>
    <property type="match status" value="1"/>
</dbReference>